<evidence type="ECO:0000259" key="2">
    <source>
        <dbReference type="Pfam" id="PF14905"/>
    </source>
</evidence>
<evidence type="ECO:0000256" key="1">
    <source>
        <dbReference type="SAM" id="SignalP"/>
    </source>
</evidence>
<dbReference type="InterPro" id="IPR041700">
    <property type="entry name" value="OMP_b-brl_3"/>
</dbReference>
<feature type="signal peptide" evidence="1">
    <location>
        <begin position="1"/>
        <end position="20"/>
    </location>
</feature>
<accession>A0A1W2BBL1</accession>
<gene>
    <name evidence="3" type="ORF">SAMN04488524_2210</name>
</gene>
<keyword evidence="1" id="KW-0732">Signal</keyword>
<dbReference type="Proteomes" id="UP000192756">
    <property type="component" value="Unassembled WGS sequence"/>
</dbReference>
<organism evidence="3 4">
    <name type="scientific">Pedobacter africanus</name>
    <dbReference type="NCBI Taxonomy" id="151894"/>
    <lineage>
        <taxon>Bacteria</taxon>
        <taxon>Pseudomonadati</taxon>
        <taxon>Bacteroidota</taxon>
        <taxon>Sphingobacteriia</taxon>
        <taxon>Sphingobacteriales</taxon>
        <taxon>Sphingobacteriaceae</taxon>
        <taxon>Pedobacter</taxon>
    </lineage>
</organism>
<name>A0A1W2BBL1_9SPHI</name>
<evidence type="ECO:0000313" key="4">
    <source>
        <dbReference type="Proteomes" id="UP000192756"/>
    </source>
</evidence>
<dbReference type="STRING" id="151894.SAMN04488524_2210"/>
<dbReference type="EMBL" id="FWXT01000001">
    <property type="protein sequence ID" value="SMC70377.1"/>
    <property type="molecule type" value="Genomic_DNA"/>
</dbReference>
<proteinExistence type="predicted"/>
<dbReference type="SUPFAM" id="SSF56935">
    <property type="entry name" value="Porins"/>
    <property type="match status" value="1"/>
</dbReference>
<dbReference type="AlphaFoldDB" id="A0A1W2BBL1"/>
<dbReference type="OrthoDB" id="734098at2"/>
<protein>
    <submittedName>
        <fullName evidence="3">Outer membrane protein beta-barrel family protein</fullName>
    </submittedName>
</protein>
<evidence type="ECO:0000313" key="3">
    <source>
        <dbReference type="EMBL" id="SMC70377.1"/>
    </source>
</evidence>
<feature type="domain" description="Outer membrane protein beta-barrel" evidence="2">
    <location>
        <begin position="572"/>
        <end position="853"/>
    </location>
</feature>
<dbReference type="Pfam" id="PF14905">
    <property type="entry name" value="OMP_b-brl_3"/>
    <property type="match status" value="1"/>
</dbReference>
<feature type="chain" id="PRO_5012506615" evidence="1">
    <location>
        <begin position="21"/>
        <end position="859"/>
    </location>
</feature>
<dbReference type="RefSeq" id="WP_144008894.1">
    <property type="nucleotide sequence ID" value="NZ_FWXT01000001.1"/>
</dbReference>
<keyword evidence="4" id="KW-1185">Reference proteome</keyword>
<reference evidence="4" key="1">
    <citation type="submission" date="2017-04" db="EMBL/GenBank/DDBJ databases">
        <authorList>
            <person name="Varghese N."/>
            <person name="Submissions S."/>
        </authorList>
    </citation>
    <scope>NUCLEOTIDE SEQUENCE [LARGE SCALE GENOMIC DNA]</scope>
    <source>
        <strain evidence="4">DSM 12126</strain>
    </source>
</reference>
<sequence length="859" mass="98410">MAKCALLFLLIFISVDLAKAQTSEVMKGKVIDYNSSLPLASATIEVYKNKEVIQIAKTDSLGLFYLSTDKYKQHTSLRISQLNYHSLDVHRNQKSFDENEKQRKKDLGIFELNSKAIELKEVVIKRNKRYRDTTVIDLSNENFERSIMIDNLFSQKGFYKDANGKLFYKGKPVSEVLVNGGDFFGKNNLSIYDKLPALVLKNIEVVETDIDSITQITLIRPTVKVNLNLKSAYQKGKFGNGAPGIGSRQRYFLATDNFSYRKKEQISLSAGVNNIDNPINLPEPIIRFSAMGNNTRRKFAKLTYSNAKKKLEYGLSGMVKKEEKEFMSNSERTEEVIRQTSITKTTTASSSFMIEDLSTNLIYKIDSANKLKFRNTINYNQTTTIDTSDYDFESESLKTSLYLRRKKDVHSTSVLNTINYEHFFPEKKGRILGFDIFSKINTYRNTEINNLEKDSSGTPRIERITGWRKASEVLSKMESYLIEPLGITSYLRFNGSYRNENLKFKTEISPVYAENLPPGQNELAMGYWTTGVLYHKTFDKVALEGSFDGILNSRAFNSKKANPLFNMDINTKLEYRVNNKNTLILNYGIKPGYPTSDQLTNFNGSFDISSMMIGNINLKPEIKHFFTASYSVEKSEVTNYSITFGLNRYYQKHGINASTGNNFAQYYFFDNIGSSSAANFAFLLRKSLKTSQQLYNRISLDYNESPTKVNEKVSLTKGLNISNTFTLNQSFLNNDISLSSSVSAQYNRYIYENGITNQINFTYSDQVAINLLGLRLINSPIINYSQTKNRSNFTAALNLEIKKSILKNYGSVWIKGYDIFNSFRYDNNLFSSYYTQTIKYNNLKNYFLIGFNYKFNNLK</sequence>